<name>A0A6C0KDC2_9ZZZZ</name>
<evidence type="ECO:0000256" key="1">
    <source>
        <dbReference type="SAM" id="MobiDB-lite"/>
    </source>
</evidence>
<protein>
    <recommendedName>
        <fullName evidence="3">C2H2-type domain-containing protein</fullName>
    </recommendedName>
</protein>
<feature type="compositionally biased region" description="Basic and acidic residues" evidence="1">
    <location>
        <begin position="273"/>
        <end position="285"/>
    </location>
</feature>
<feature type="region of interest" description="Disordered" evidence="1">
    <location>
        <begin position="266"/>
        <end position="285"/>
    </location>
</feature>
<dbReference type="Gene3D" id="3.30.160.60">
    <property type="entry name" value="Classic Zinc Finger"/>
    <property type="match status" value="1"/>
</dbReference>
<evidence type="ECO:0008006" key="3">
    <source>
        <dbReference type="Google" id="ProtNLM"/>
    </source>
</evidence>
<dbReference type="SUPFAM" id="SSF57667">
    <property type="entry name" value="beta-beta-alpha zinc fingers"/>
    <property type="match status" value="1"/>
</dbReference>
<proteinExistence type="predicted"/>
<dbReference type="InterPro" id="IPR036236">
    <property type="entry name" value="Znf_C2H2_sf"/>
</dbReference>
<organism evidence="2">
    <name type="scientific">viral metagenome</name>
    <dbReference type="NCBI Taxonomy" id="1070528"/>
    <lineage>
        <taxon>unclassified sequences</taxon>
        <taxon>metagenomes</taxon>
        <taxon>organismal metagenomes</taxon>
    </lineage>
</organism>
<reference evidence="2" key="1">
    <citation type="journal article" date="2020" name="Nature">
        <title>Giant virus diversity and host interactions through global metagenomics.</title>
        <authorList>
            <person name="Schulz F."/>
            <person name="Roux S."/>
            <person name="Paez-Espino D."/>
            <person name="Jungbluth S."/>
            <person name="Walsh D.A."/>
            <person name="Denef V.J."/>
            <person name="McMahon K.D."/>
            <person name="Konstantinidis K.T."/>
            <person name="Eloe-Fadrosh E.A."/>
            <person name="Kyrpides N.C."/>
            <person name="Woyke T."/>
        </authorList>
    </citation>
    <scope>NUCLEOTIDE SEQUENCE</scope>
    <source>
        <strain evidence="2">GVMAG-S-1102113-126</strain>
    </source>
</reference>
<dbReference type="EMBL" id="MN740846">
    <property type="protein sequence ID" value="QHU14730.1"/>
    <property type="molecule type" value="Genomic_DNA"/>
</dbReference>
<sequence length="315" mass="35642">MSDGYICGICGYATHKKQSFRRHLARKFPCVSEKPDLETTSHNQVPNNSVIDKNVSPIVKNISPVVCGLCGKEFKSISSCRSHKSRGTCKQEKKDPCQCTRCLKVFKNPNSKRNHMSRNSCVSAIIPVLSAEVGASRVPSVQITGDNNTVNNNVTIVVNNYGDENTGYISQDEAALVKAIRAGPEGLQNIIRRIYFNVDHPENRTVQEPNLARQLCQTWDASTETWKFKPIDDVTYDMMYKAAKPLHEFYRDRNTKDREFENITKAIQSSSARPEENRSTSTAQDRKVYRKLVKETRCTILNSRGGDLETLRDKF</sequence>
<accession>A0A6C0KDC2</accession>
<evidence type="ECO:0000313" key="2">
    <source>
        <dbReference type="EMBL" id="QHU14730.1"/>
    </source>
</evidence>
<dbReference type="AlphaFoldDB" id="A0A6C0KDC2"/>